<dbReference type="PANTHER" id="PTHR30146:SF150">
    <property type="entry name" value="ARABINOSE METABOLISM TRANSCRIPTIONAL REPRESSOR"/>
    <property type="match status" value="1"/>
</dbReference>
<evidence type="ECO:0000256" key="3">
    <source>
        <dbReference type="ARBA" id="ARBA00023163"/>
    </source>
</evidence>
<gene>
    <name evidence="5" type="ORF">D1010_16840</name>
</gene>
<name>A0A5P8M9C5_9LACO</name>
<dbReference type="CDD" id="cd01392">
    <property type="entry name" value="HTH_LacI"/>
    <property type="match status" value="1"/>
</dbReference>
<dbReference type="EMBL" id="CP045143">
    <property type="protein sequence ID" value="QFR24914.1"/>
    <property type="molecule type" value="Genomic_DNA"/>
</dbReference>
<evidence type="ECO:0000313" key="5">
    <source>
        <dbReference type="EMBL" id="QFR24914.1"/>
    </source>
</evidence>
<dbReference type="Proteomes" id="UP000326779">
    <property type="component" value="Chromosome"/>
</dbReference>
<accession>A0A5P8M9C5</accession>
<keyword evidence="1" id="KW-0805">Transcription regulation</keyword>
<dbReference type="SUPFAM" id="SSF53822">
    <property type="entry name" value="Periplasmic binding protein-like I"/>
    <property type="match status" value="1"/>
</dbReference>
<dbReference type="InterPro" id="IPR046335">
    <property type="entry name" value="LacI/GalR-like_sensor"/>
</dbReference>
<dbReference type="InterPro" id="IPR000843">
    <property type="entry name" value="HTH_LacI"/>
</dbReference>
<feature type="domain" description="HTH lacI-type" evidence="4">
    <location>
        <begin position="12"/>
        <end position="66"/>
    </location>
</feature>
<dbReference type="Gene3D" id="3.40.50.2300">
    <property type="match status" value="2"/>
</dbReference>
<dbReference type="InterPro" id="IPR010982">
    <property type="entry name" value="Lambda_DNA-bd_dom_sf"/>
</dbReference>
<dbReference type="Gene3D" id="1.10.260.40">
    <property type="entry name" value="lambda repressor-like DNA-binding domains"/>
    <property type="match status" value="1"/>
</dbReference>
<dbReference type="PROSITE" id="PS00356">
    <property type="entry name" value="HTH_LACI_1"/>
    <property type="match status" value="1"/>
</dbReference>
<evidence type="ECO:0000313" key="6">
    <source>
        <dbReference type="Proteomes" id="UP000326779"/>
    </source>
</evidence>
<sequence length="346" mass="38623">MPEFRRWTIMALKMSDIAEMAGVSKTAVSLALNGRDGISKETREKIMAVVKEAGYTRQRKRRTPSKRLLGAVTFLVVTTPAVVRDNYRALPFFSSLISSLSANVAEFGGTLNTVTIDATHLREGLQQLDSEDQLGGTMVLATDLKADQVQLIQQQMRHVVFLDTYYEDITADFVTMDNYQGGGIAAQHILDKGYTDIGYFASDKMISNFSGRRQGFRNTLAKQGLRVSNDHFYFISPTESDPKGLDMERLGESLPEAIFCEDDYIALRLLKAAQAAGMRVPEDLAIMGFDDIYEDTLVTPELTTIHVPVEQMANQATYQLQKQISATQWNPQKVLVSTRLVSRKSL</sequence>
<dbReference type="KEGG" id="lhb:D1010_16840"/>
<proteinExistence type="predicted"/>
<dbReference type="GO" id="GO:0003700">
    <property type="term" value="F:DNA-binding transcription factor activity"/>
    <property type="evidence" value="ECO:0007669"/>
    <property type="project" value="TreeGrafter"/>
</dbReference>
<evidence type="ECO:0000256" key="1">
    <source>
        <dbReference type="ARBA" id="ARBA00023015"/>
    </source>
</evidence>
<reference evidence="5 6" key="1">
    <citation type="submission" date="2019-10" db="EMBL/GenBank/DDBJ databases">
        <title>The completed genome of Lactobacillus harbinensis M1.</title>
        <authorList>
            <person name="Zheng Y."/>
        </authorList>
    </citation>
    <scope>NUCLEOTIDE SEQUENCE [LARGE SCALE GENOMIC DNA]</scope>
    <source>
        <strain evidence="5 6">M1</strain>
    </source>
</reference>
<dbReference type="PROSITE" id="PS50932">
    <property type="entry name" value="HTH_LACI_2"/>
    <property type="match status" value="1"/>
</dbReference>
<organism evidence="5 6">
    <name type="scientific">Schleiferilactobacillus harbinensis</name>
    <dbReference type="NCBI Taxonomy" id="304207"/>
    <lineage>
        <taxon>Bacteria</taxon>
        <taxon>Bacillati</taxon>
        <taxon>Bacillota</taxon>
        <taxon>Bacilli</taxon>
        <taxon>Lactobacillales</taxon>
        <taxon>Lactobacillaceae</taxon>
        <taxon>Schleiferilactobacillus</taxon>
    </lineage>
</organism>
<dbReference type="InterPro" id="IPR028082">
    <property type="entry name" value="Peripla_BP_I"/>
</dbReference>
<dbReference type="AlphaFoldDB" id="A0A5P8M9C5"/>
<keyword evidence="2 5" id="KW-0238">DNA-binding</keyword>
<evidence type="ECO:0000259" key="4">
    <source>
        <dbReference type="PROSITE" id="PS50932"/>
    </source>
</evidence>
<dbReference type="SUPFAM" id="SSF47413">
    <property type="entry name" value="lambda repressor-like DNA-binding domains"/>
    <property type="match status" value="1"/>
</dbReference>
<dbReference type="GO" id="GO:0000976">
    <property type="term" value="F:transcription cis-regulatory region binding"/>
    <property type="evidence" value="ECO:0007669"/>
    <property type="project" value="TreeGrafter"/>
</dbReference>
<dbReference type="Pfam" id="PF00356">
    <property type="entry name" value="LacI"/>
    <property type="match status" value="1"/>
</dbReference>
<dbReference type="PANTHER" id="PTHR30146">
    <property type="entry name" value="LACI-RELATED TRANSCRIPTIONAL REPRESSOR"/>
    <property type="match status" value="1"/>
</dbReference>
<dbReference type="Pfam" id="PF13377">
    <property type="entry name" value="Peripla_BP_3"/>
    <property type="match status" value="1"/>
</dbReference>
<dbReference type="SMART" id="SM00354">
    <property type="entry name" value="HTH_LACI"/>
    <property type="match status" value="1"/>
</dbReference>
<keyword evidence="3" id="KW-0804">Transcription</keyword>
<protein>
    <submittedName>
        <fullName evidence="5">LacI family DNA-binding transcriptional regulator</fullName>
    </submittedName>
</protein>
<evidence type="ECO:0000256" key="2">
    <source>
        <dbReference type="ARBA" id="ARBA00023125"/>
    </source>
</evidence>